<dbReference type="GO" id="GO:0005829">
    <property type="term" value="C:cytosol"/>
    <property type="evidence" value="ECO:0007669"/>
    <property type="project" value="UniProtKB-SubCell"/>
</dbReference>
<evidence type="ECO:0000256" key="6">
    <source>
        <dbReference type="PIRNR" id="PIRNR039090"/>
    </source>
</evidence>
<proteinExistence type="inferred from homology"/>
<keyword evidence="8" id="KW-1185">Reference proteome</keyword>
<dbReference type="GO" id="GO:0071973">
    <property type="term" value="P:bacterial-type flagellum-dependent cell motility"/>
    <property type="evidence" value="ECO:0007669"/>
    <property type="project" value="TreeGrafter"/>
</dbReference>
<evidence type="ECO:0000256" key="4">
    <source>
        <dbReference type="ARBA" id="ARBA00022795"/>
    </source>
</evidence>
<dbReference type="SUPFAM" id="SSF101116">
    <property type="entry name" value="Flagellar export chaperone FliS"/>
    <property type="match status" value="1"/>
</dbReference>
<protein>
    <recommendedName>
        <fullName evidence="6">Flagellar secretion chaperone FliS</fullName>
    </recommendedName>
</protein>
<comment type="subcellular location">
    <subcellularLocation>
        <location evidence="1 6">Cytoplasm</location>
        <location evidence="1 6">Cytosol</location>
    </subcellularLocation>
</comment>
<dbReference type="NCBIfam" id="TIGR00208">
    <property type="entry name" value="fliS"/>
    <property type="match status" value="1"/>
</dbReference>
<dbReference type="RefSeq" id="WP_149287362.1">
    <property type="nucleotide sequence ID" value="NZ_CP038437.2"/>
</dbReference>
<keyword evidence="7" id="KW-0969">Cilium</keyword>
<evidence type="ECO:0000256" key="5">
    <source>
        <dbReference type="ARBA" id="ARBA00023186"/>
    </source>
</evidence>
<evidence type="ECO:0000256" key="3">
    <source>
        <dbReference type="ARBA" id="ARBA00022490"/>
    </source>
</evidence>
<dbReference type="GO" id="GO:0044780">
    <property type="term" value="P:bacterial-type flagellum assembly"/>
    <property type="evidence" value="ECO:0007669"/>
    <property type="project" value="InterPro"/>
</dbReference>
<dbReference type="PANTHER" id="PTHR34773">
    <property type="entry name" value="FLAGELLAR SECRETION CHAPERONE FLIS"/>
    <property type="match status" value="1"/>
</dbReference>
<reference evidence="7" key="1">
    <citation type="submission" date="2021-02" db="EMBL/GenBank/DDBJ databases">
        <title>Strain Y2R2, a novel species of the genus Halomonas.</title>
        <authorList>
            <person name="Huang H."/>
        </authorList>
    </citation>
    <scope>NUCLEOTIDE SEQUENCE</scope>
    <source>
        <strain evidence="7">Y2R2</strain>
    </source>
</reference>
<keyword evidence="3 6" id="KW-0963">Cytoplasm</keyword>
<evidence type="ECO:0000313" key="8">
    <source>
        <dbReference type="Proteomes" id="UP000324285"/>
    </source>
</evidence>
<dbReference type="AlphaFoldDB" id="A0A5C1NNR7"/>
<dbReference type="PANTHER" id="PTHR34773:SF1">
    <property type="entry name" value="FLAGELLAR SECRETION CHAPERONE FLIS"/>
    <property type="match status" value="1"/>
</dbReference>
<keyword evidence="5" id="KW-0143">Chaperone</keyword>
<keyword evidence="4 6" id="KW-1005">Bacterial flagellum biogenesis</keyword>
<dbReference type="Proteomes" id="UP000324285">
    <property type="component" value="Chromosome"/>
</dbReference>
<evidence type="ECO:0000256" key="2">
    <source>
        <dbReference type="ARBA" id="ARBA00008787"/>
    </source>
</evidence>
<organism evidence="7 8">
    <name type="scientific">Halomonas binhaiensis</name>
    <dbReference type="NCBI Taxonomy" id="2562282"/>
    <lineage>
        <taxon>Bacteria</taxon>
        <taxon>Pseudomonadati</taxon>
        <taxon>Pseudomonadota</taxon>
        <taxon>Gammaproteobacteria</taxon>
        <taxon>Oceanospirillales</taxon>
        <taxon>Halomonadaceae</taxon>
        <taxon>Halomonas</taxon>
    </lineage>
</organism>
<dbReference type="OrthoDB" id="9792010at2"/>
<name>A0A5C1NNR7_9GAMM</name>
<dbReference type="EMBL" id="CP038437">
    <property type="protein sequence ID" value="QEM84241.1"/>
    <property type="molecule type" value="Genomic_DNA"/>
</dbReference>
<comment type="similarity">
    <text evidence="2 6">Belongs to the FliS family.</text>
</comment>
<dbReference type="Gene3D" id="1.20.120.340">
    <property type="entry name" value="Flagellar protein FliS"/>
    <property type="match status" value="1"/>
</dbReference>
<keyword evidence="7" id="KW-0966">Cell projection</keyword>
<sequence length="138" mass="14954">MTSSPGHGRGAYAYARIGIETSAMSASPHQLIVMLFDGALMSIRTARLHLEEGHTTAKGEAIAKALDIVNSGLRAALDHERGADIAHQLDSLYEYIARRLIVANLNNDTVALDEAEHLLETIASAWREISPDRDPHAS</sequence>
<dbReference type="InterPro" id="IPR003713">
    <property type="entry name" value="FliS"/>
</dbReference>
<accession>A0A5C1NNR7</accession>
<evidence type="ECO:0000313" key="7">
    <source>
        <dbReference type="EMBL" id="QEM84241.1"/>
    </source>
</evidence>
<dbReference type="PIRSF" id="PIRSF039090">
    <property type="entry name" value="Flis"/>
    <property type="match status" value="1"/>
</dbReference>
<keyword evidence="7" id="KW-0282">Flagellum</keyword>
<dbReference type="KEGG" id="hbh:E4T21_21175"/>
<dbReference type="InterPro" id="IPR036584">
    <property type="entry name" value="FliS_sf"/>
</dbReference>
<dbReference type="CDD" id="cd16098">
    <property type="entry name" value="FliS"/>
    <property type="match status" value="1"/>
</dbReference>
<gene>
    <name evidence="7" type="primary">fliS</name>
    <name evidence="7" type="ORF">E4T21_21175</name>
</gene>
<evidence type="ECO:0000256" key="1">
    <source>
        <dbReference type="ARBA" id="ARBA00004514"/>
    </source>
</evidence>
<dbReference type="Pfam" id="PF02561">
    <property type="entry name" value="FliS"/>
    <property type="match status" value="1"/>
</dbReference>